<dbReference type="EMBL" id="GBXM01059155">
    <property type="protein sequence ID" value="JAH49422.1"/>
    <property type="molecule type" value="Transcribed_RNA"/>
</dbReference>
<sequence>MKIKRVILCFLELVFPCQTLRKPREHDSGD</sequence>
<reference evidence="1" key="1">
    <citation type="submission" date="2014-11" db="EMBL/GenBank/DDBJ databases">
        <authorList>
            <person name="Amaro Gonzalez C."/>
        </authorList>
    </citation>
    <scope>NUCLEOTIDE SEQUENCE</scope>
</reference>
<accession>A0A0E9T7N4</accession>
<evidence type="ECO:0000313" key="1">
    <source>
        <dbReference type="EMBL" id="JAH49422.1"/>
    </source>
</evidence>
<protein>
    <submittedName>
        <fullName evidence="1">Uncharacterized protein</fullName>
    </submittedName>
</protein>
<organism evidence="1">
    <name type="scientific">Anguilla anguilla</name>
    <name type="common">European freshwater eel</name>
    <name type="synonym">Muraena anguilla</name>
    <dbReference type="NCBI Taxonomy" id="7936"/>
    <lineage>
        <taxon>Eukaryota</taxon>
        <taxon>Metazoa</taxon>
        <taxon>Chordata</taxon>
        <taxon>Craniata</taxon>
        <taxon>Vertebrata</taxon>
        <taxon>Euteleostomi</taxon>
        <taxon>Actinopterygii</taxon>
        <taxon>Neopterygii</taxon>
        <taxon>Teleostei</taxon>
        <taxon>Anguilliformes</taxon>
        <taxon>Anguillidae</taxon>
        <taxon>Anguilla</taxon>
    </lineage>
</organism>
<reference evidence="1" key="2">
    <citation type="journal article" date="2015" name="Fish Shellfish Immunol.">
        <title>Early steps in the European eel (Anguilla anguilla)-Vibrio vulnificus interaction in the gills: Role of the RtxA13 toxin.</title>
        <authorList>
            <person name="Callol A."/>
            <person name="Pajuelo D."/>
            <person name="Ebbesson L."/>
            <person name="Teles M."/>
            <person name="MacKenzie S."/>
            <person name="Amaro C."/>
        </authorList>
    </citation>
    <scope>NUCLEOTIDE SEQUENCE</scope>
</reference>
<name>A0A0E9T7N4_ANGAN</name>
<dbReference type="AlphaFoldDB" id="A0A0E9T7N4"/>
<proteinExistence type="predicted"/>